<evidence type="ECO:0000313" key="2">
    <source>
        <dbReference type="Proteomes" id="UP000821845"/>
    </source>
</evidence>
<keyword evidence="2" id="KW-1185">Reference proteome</keyword>
<dbReference type="Proteomes" id="UP000821845">
    <property type="component" value="Chromosome 6"/>
</dbReference>
<evidence type="ECO:0000313" key="1">
    <source>
        <dbReference type="EMBL" id="KAH6929313.1"/>
    </source>
</evidence>
<gene>
    <name evidence="1" type="ORF">HPB50_026222</name>
</gene>
<sequence length="234" mass="26868">MAPAKLGPPGGPQKLTHDTPDTMKVIENFPYSVAISDSDNDTVFECVAANRTAIDRDAQTATFVWLFQGNENHPKQNIPFYVKTGDEPGTLLFTVEGGDTLYGSRDELTEEEIDSMKDDMRVEINAQSPWLPRFRRMPSGEEIAETYHRVKEALRDAYETLRDTLYGSRDELTEEEIDSMKDDMRVEINAQSPWLPRFRRMPSGEEIAETYHRVKEALRDAYETLRRRVGAMFH</sequence>
<dbReference type="EMBL" id="CM023486">
    <property type="protein sequence ID" value="KAH6929313.1"/>
    <property type="molecule type" value="Genomic_DNA"/>
</dbReference>
<reference evidence="1" key="1">
    <citation type="submission" date="2020-05" db="EMBL/GenBank/DDBJ databases">
        <title>Large-scale comparative analyses of tick genomes elucidate their genetic diversity and vector capacities.</title>
        <authorList>
            <person name="Jia N."/>
            <person name="Wang J."/>
            <person name="Shi W."/>
            <person name="Du L."/>
            <person name="Sun Y."/>
            <person name="Zhan W."/>
            <person name="Jiang J."/>
            <person name="Wang Q."/>
            <person name="Zhang B."/>
            <person name="Ji P."/>
            <person name="Sakyi L.B."/>
            <person name="Cui X."/>
            <person name="Yuan T."/>
            <person name="Jiang B."/>
            <person name="Yang W."/>
            <person name="Lam T.T.-Y."/>
            <person name="Chang Q."/>
            <person name="Ding S."/>
            <person name="Wang X."/>
            <person name="Zhu J."/>
            <person name="Ruan X."/>
            <person name="Zhao L."/>
            <person name="Wei J."/>
            <person name="Que T."/>
            <person name="Du C."/>
            <person name="Cheng J."/>
            <person name="Dai P."/>
            <person name="Han X."/>
            <person name="Huang E."/>
            <person name="Gao Y."/>
            <person name="Liu J."/>
            <person name="Shao H."/>
            <person name="Ye R."/>
            <person name="Li L."/>
            <person name="Wei W."/>
            <person name="Wang X."/>
            <person name="Wang C."/>
            <person name="Yang T."/>
            <person name="Huo Q."/>
            <person name="Li W."/>
            <person name="Guo W."/>
            <person name="Chen H."/>
            <person name="Zhou L."/>
            <person name="Ni X."/>
            <person name="Tian J."/>
            <person name="Zhou Y."/>
            <person name="Sheng Y."/>
            <person name="Liu T."/>
            <person name="Pan Y."/>
            <person name="Xia L."/>
            <person name="Li J."/>
            <person name="Zhao F."/>
            <person name="Cao W."/>
        </authorList>
    </citation>
    <scope>NUCLEOTIDE SEQUENCE</scope>
    <source>
        <strain evidence="1">Hyas-2018</strain>
    </source>
</reference>
<name>A0ACB7S6M4_HYAAI</name>
<accession>A0ACB7S6M4</accession>
<organism evidence="1 2">
    <name type="scientific">Hyalomma asiaticum</name>
    <name type="common">Tick</name>
    <dbReference type="NCBI Taxonomy" id="266040"/>
    <lineage>
        <taxon>Eukaryota</taxon>
        <taxon>Metazoa</taxon>
        <taxon>Ecdysozoa</taxon>
        <taxon>Arthropoda</taxon>
        <taxon>Chelicerata</taxon>
        <taxon>Arachnida</taxon>
        <taxon>Acari</taxon>
        <taxon>Parasitiformes</taxon>
        <taxon>Ixodida</taxon>
        <taxon>Ixodoidea</taxon>
        <taxon>Ixodidae</taxon>
        <taxon>Hyalomminae</taxon>
        <taxon>Hyalomma</taxon>
    </lineage>
</organism>
<proteinExistence type="predicted"/>
<comment type="caution">
    <text evidence="1">The sequence shown here is derived from an EMBL/GenBank/DDBJ whole genome shotgun (WGS) entry which is preliminary data.</text>
</comment>
<protein>
    <submittedName>
        <fullName evidence="1">Uncharacterized protein</fullName>
    </submittedName>
</protein>